<comment type="caution">
    <text evidence="1">The sequence shown here is derived from an EMBL/GenBank/DDBJ whole genome shotgun (WGS) entry which is preliminary data.</text>
</comment>
<dbReference type="InterPro" id="IPR036866">
    <property type="entry name" value="RibonucZ/Hydroxyglut_hydro"/>
</dbReference>
<name>A0A4U0ZJL8_9ALTE</name>
<dbReference type="OrthoDB" id="6988582at2"/>
<proteinExistence type="predicted"/>
<gene>
    <name evidence="1" type="ORF">E5672_14275</name>
</gene>
<evidence type="ECO:0000313" key="1">
    <source>
        <dbReference type="EMBL" id="TKB02272.1"/>
    </source>
</evidence>
<sequence length="449" mass="51336">MKIEYITNASFLFTFSDGTTVLTDPWYEDGIYHGLLFNYPPIHEEQRAHYLNLKPDYLYISHIHGDHFNPYTLSHFDKDIPILIGKFPTPALRLALQQLGFTNITECTFDKPWQLGEHSITIIKEFSGSSDDIVNETNIPVDSSIYLEDRNGYKVFFAVDNPMQIRHAEQVRATFGKLDAAILAYSGASIYPFVFSHYSDDEKHTRVAQLKASRLQKFCELAKIIGADFNIPAAGSFVIAGTGYQYAQYQHQACPEEIESAWQHHNLNNDKLVLLSTGDVLDLASRSTEYSPLALDRNFTQQDRVNYAESLKDFPCELHNIAWPEGLMMPINSLIFKARANVWSAQQRLSTFPDTDVVLHIQPVEQLNAGLQCPMYAKIDMKNERVQINTSFEPTKDKPYIKFTMSTQVLIALLLGGTFWNVAEYHMTIERVPDQFDPTLRSLMSYFKL</sequence>
<dbReference type="InterPro" id="IPR050114">
    <property type="entry name" value="UPF0173_UPF0282_UlaG_hydrolase"/>
</dbReference>
<evidence type="ECO:0000313" key="2">
    <source>
        <dbReference type="Proteomes" id="UP000305471"/>
    </source>
</evidence>
<dbReference type="EMBL" id="SWCO01000008">
    <property type="protein sequence ID" value="TKB02272.1"/>
    <property type="molecule type" value="Genomic_DNA"/>
</dbReference>
<dbReference type="PANTHER" id="PTHR43546">
    <property type="entry name" value="UPF0173 METAL-DEPENDENT HYDROLASE MJ1163-RELATED"/>
    <property type="match status" value="1"/>
</dbReference>
<keyword evidence="2" id="KW-1185">Reference proteome</keyword>
<protein>
    <submittedName>
        <fullName evidence="1">MBL fold metallo-hydrolase</fullName>
    </submittedName>
</protein>
<organism evidence="1 2">
    <name type="scientific">Alteromonas portus</name>
    <dbReference type="NCBI Taxonomy" id="2565549"/>
    <lineage>
        <taxon>Bacteria</taxon>
        <taxon>Pseudomonadati</taxon>
        <taxon>Pseudomonadota</taxon>
        <taxon>Gammaproteobacteria</taxon>
        <taxon>Alteromonadales</taxon>
        <taxon>Alteromonadaceae</taxon>
        <taxon>Alteromonas/Salinimonas group</taxon>
        <taxon>Alteromonas</taxon>
    </lineage>
</organism>
<reference evidence="1 2" key="1">
    <citation type="submission" date="2019-04" db="EMBL/GenBank/DDBJ databases">
        <title>Alteromonas portus sp. nov., an alginate lyase-excreting marine bacterium.</title>
        <authorList>
            <person name="Huang H."/>
            <person name="Mo K."/>
            <person name="Bao S."/>
        </authorList>
    </citation>
    <scope>NUCLEOTIDE SEQUENCE [LARGE SCALE GENOMIC DNA]</scope>
    <source>
        <strain evidence="1 2">HB161718</strain>
    </source>
</reference>
<dbReference type="SUPFAM" id="SSF56281">
    <property type="entry name" value="Metallo-hydrolase/oxidoreductase"/>
    <property type="match status" value="1"/>
</dbReference>
<dbReference type="Pfam" id="PF13483">
    <property type="entry name" value="Lactamase_B_3"/>
    <property type="match status" value="1"/>
</dbReference>
<dbReference type="Gene3D" id="3.60.15.10">
    <property type="entry name" value="Ribonuclease Z/Hydroxyacylglutathione hydrolase-like"/>
    <property type="match status" value="1"/>
</dbReference>
<dbReference type="GO" id="GO:0016787">
    <property type="term" value="F:hydrolase activity"/>
    <property type="evidence" value="ECO:0007669"/>
    <property type="project" value="UniProtKB-KW"/>
</dbReference>
<accession>A0A4U0ZJL8</accession>
<dbReference type="Proteomes" id="UP000305471">
    <property type="component" value="Unassembled WGS sequence"/>
</dbReference>
<dbReference type="RefSeq" id="WP_136782809.1">
    <property type="nucleotide sequence ID" value="NZ_SWCO01000008.1"/>
</dbReference>
<keyword evidence="1" id="KW-0378">Hydrolase</keyword>
<dbReference type="AlphaFoldDB" id="A0A4U0ZJL8"/>